<evidence type="ECO:0000256" key="2">
    <source>
        <dbReference type="ARBA" id="ARBA00022475"/>
    </source>
</evidence>
<dbReference type="OrthoDB" id="42357at2157"/>
<evidence type="ECO:0000313" key="11">
    <source>
        <dbReference type="Proteomes" id="UP000250088"/>
    </source>
</evidence>
<feature type="region of interest" description="Disordered" evidence="7">
    <location>
        <begin position="557"/>
        <end position="580"/>
    </location>
</feature>
<evidence type="ECO:0000256" key="5">
    <source>
        <dbReference type="ARBA" id="ARBA00023136"/>
    </source>
</evidence>
<feature type="region of interest" description="Disordered" evidence="7">
    <location>
        <begin position="421"/>
        <end position="445"/>
    </location>
</feature>
<reference evidence="11" key="1">
    <citation type="submission" date="2017-02" db="EMBL/GenBank/DDBJ databases">
        <title>Natronthermophilus aegyptiacus gen. nov.,sp. nov., an aerobic, extremely halophilic alkalithermophilic archaeon isolated from the athalassohaline Wadi An Natrun, Egypt.</title>
        <authorList>
            <person name="Zhao B."/>
        </authorList>
    </citation>
    <scope>NUCLEOTIDE SEQUENCE [LARGE SCALE GENOMIC DNA]</scope>
    <source>
        <strain evidence="11">JW/NM-HA 15</strain>
    </source>
</reference>
<dbReference type="InterPro" id="IPR050545">
    <property type="entry name" value="Mycobact_MmpL"/>
</dbReference>
<sequence length="1100" mass="114157">MSSDRADRYAEVLVARSKLVLVVVFLLTAVVGTGAVVTETEDAGIGEFETDSEEQAALEYVEAAYEEDDREITQIVVREDGGDVLTRESLLDGLALQQDIRANESVNATVDEMVGLEAVVGTAAYTEDRVAAFEERGEELGERQADLEDRRDALETGLDESRELQRAFEELNATANETDPTYQEASDDLEAEFDAVVEDAVTAAELDDEAASEYEEIAREGRGLESALVGIEQATDDPEATPGYQEVETALEGIYAAGTVGLLEDEFDALEEDFDALEADREEFADDDGPTIEEQREALETRSGNEVETLVADVLEGDLAGPDDGSGNGESSPTATPGAGGDDVTAFVSDDYDPDETTAESRVTFVFHEVPDGASGSDGADGGAEAGDEADADQADADDDDDGVPEPIAAAQLEIDSLFEERFGGGSGDGSGNGGGDSANGDGGDTDDGGFVFGQAITDEITSNAVGDSFAIITPVALVLVLGILGITYRDVVDVLVGLVGIGVVMVWLAGLLGWLEIPTSQLLIAVPFLLIGLSIDYALHVVMRYREARAGTLGIGGDPGDESAADSTDGAAADSNGESASAEAGVARGVRTGMVLGLGGVVLALAAATFSTGIGFLSNVVSPLPAIQDFAVLSAGGIFATFVAFGVLVPALKVEVDGLLEKRFDRDRAKPAFGVTPGPINSILGGGVALARRAPFVVVFVALLLAVGGAYGATGIDTEFNEADFLPEDAPEWASYLPGPLEPDTYTISDDVTYLGDNFQDPDSQAQILIRGDVTDPALLAAIEDARAEATTGENTTIDARADGTAAVDGPLTVIEDVAETNETVADGLAQRDTTGDGVPDEDLEGLYDLLYEADDEAATSILERTDEGTYDSARLVVSVRGDAPAQTVAEDVRGIAGEVETGTTDGDEPAVTAVATGGPVTTAVVQDALLETLVQAFAVTLVVIGAFLTILYWVRHRALSLGLVTLAPVVAALAWLLGTMAVLDVPFNSETAVITSLAIGLGVDYSIHLGERYVVERDRHGTVTDALEATITGTGGALLGSAATTAAGFGVLALALAPPLQRFGLVTGLSIIFAFVACVTVLPSLLVLRERVLERVGS</sequence>
<keyword evidence="6" id="KW-0175">Coiled coil</keyword>
<dbReference type="RefSeq" id="WP_086888741.1">
    <property type="nucleotide sequence ID" value="NZ_CP019893.1"/>
</dbReference>
<feature type="compositionally biased region" description="Low complexity" evidence="7">
    <location>
        <begin position="566"/>
        <end position="578"/>
    </location>
</feature>
<evidence type="ECO:0000313" key="10">
    <source>
        <dbReference type="EMBL" id="ARS90370.1"/>
    </source>
</evidence>
<proteinExistence type="predicted"/>
<dbReference type="Pfam" id="PF03176">
    <property type="entry name" value="MMPL"/>
    <property type="match status" value="2"/>
</dbReference>
<name>A0A2Z2HT48_9EURY</name>
<keyword evidence="5 8" id="KW-0472">Membrane</keyword>
<feature type="compositionally biased region" description="Gly residues" evidence="7">
    <location>
        <begin position="424"/>
        <end position="443"/>
    </location>
</feature>
<feature type="transmembrane region" description="Helical" evidence="8">
    <location>
        <begin position="1065"/>
        <end position="1090"/>
    </location>
</feature>
<feature type="transmembrane region" description="Helical" evidence="8">
    <location>
        <begin position="522"/>
        <end position="540"/>
    </location>
</feature>
<evidence type="ECO:0000256" key="8">
    <source>
        <dbReference type="SAM" id="Phobius"/>
    </source>
</evidence>
<evidence type="ECO:0000256" key="4">
    <source>
        <dbReference type="ARBA" id="ARBA00022989"/>
    </source>
</evidence>
<dbReference type="InterPro" id="IPR004869">
    <property type="entry name" value="MMPL_dom"/>
</dbReference>
<feature type="region of interest" description="Disordered" evidence="7">
    <location>
        <begin position="370"/>
        <end position="405"/>
    </location>
</feature>
<feature type="transmembrane region" description="Helical" evidence="8">
    <location>
        <begin position="631"/>
        <end position="653"/>
    </location>
</feature>
<organism evidence="10 11">
    <name type="scientific">Natrarchaeobaculum aegyptiacum</name>
    <dbReference type="NCBI Taxonomy" id="745377"/>
    <lineage>
        <taxon>Archaea</taxon>
        <taxon>Methanobacteriati</taxon>
        <taxon>Methanobacteriota</taxon>
        <taxon>Stenosarchaea group</taxon>
        <taxon>Halobacteria</taxon>
        <taxon>Halobacteriales</taxon>
        <taxon>Natrialbaceae</taxon>
        <taxon>Natrarchaeobaculum</taxon>
    </lineage>
</organism>
<evidence type="ECO:0000256" key="1">
    <source>
        <dbReference type="ARBA" id="ARBA00004651"/>
    </source>
</evidence>
<comment type="subcellular location">
    <subcellularLocation>
        <location evidence="1">Cell membrane</location>
        <topology evidence="1">Multi-pass membrane protein</topology>
    </subcellularLocation>
</comment>
<gene>
    <name evidence="10" type="ORF">B1756_11960</name>
</gene>
<feature type="domain" description="SSD" evidence="9">
    <location>
        <begin position="496"/>
        <end position="656"/>
    </location>
</feature>
<feature type="domain" description="SSD" evidence="9">
    <location>
        <begin position="963"/>
        <end position="1090"/>
    </location>
</feature>
<feature type="transmembrane region" description="Helical" evidence="8">
    <location>
        <begin position="935"/>
        <end position="956"/>
    </location>
</feature>
<keyword evidence="2" id="KW-1003">Cell membrane</keyword>
<feature type="transmembrane region" description="Helical" evidence="8">
    <location>
        <begin position="470"/>
        <end position="489"/>
    </location>
</feature>
<dbReference type="EMBL" id="CP019893">
    <property type="protein sequence ID" value="ARS90370.1"/>
    <property type="molecule type" value="Genomic_DNA"/>
</dbReference>
<dbReference type="SUPFAM" id="SSF82866">
    <property type="entry name" value="Multidrug efflux transporter AcrB transmembrane domain"/>
    <property type="match status" value="2"/>
</dbReference>
<feature type="transmembrane region" description="Helical" evidence="8">
    <location>
        <begin position="991"/>
        <end position="1009"/>
    </location>
</feature>
<keyword evidence="11" id="KW-1185">Reference proteome</keyword>
<evidence type="ECO:0000256" key="3">
    <source>
        <dbReference type="ARBA" id="ARBA00022692"/>
    </source>
</evidence>
<dbReference type="AlphaFoldDB" id="A0A2Z2HT48"/>
<feature type="region of interest" description="Disordered" evidence="7">
    <location>
        <begin position="317"/>
        <end position="357"/>
    </location>
</feature>
<dbReference type="GeneID" id="32894803"/>
<keyword evidence="3 8" id="KW-0812">Transmembrane</keyword>
<dbReference type="PROSITE" id="PS50156">
    <property type="entry name" value="SSD"/>
    <property type="match status" value="2"/>
</dbReference>
<dbReference type="InterPro" id="IPR000731">
    <property type="entry name" value="SSD"/>
</dbReference>
<accession>A0A2Z2HT48</accession>
<evidence type="ECO:0000259" key="9">
    <source>
        <dbReference type="PROSITE" id="PS50156"/>
    </source>
</evidence>
<evidence type="ECO:0000256" key="6">
    <source>
        <dbReference type="SAM" id="Coils"/>
    </source>
</evidence>
<protein>
    <submittedName>
        <fullName evidence="10">RND transporter</fullName>
    </submittedName>
</protein>
<feature type="transmembrane region" description="Helical" evidence="8">
    <location>
        <begin position="1039"/>
        <end position="1059"/>
    </location>
</feature>
<dbReference type="PANTHER" id="PTHR33406">
    <property type="entry name" value="MEMBRANE PROTEIN MJ1562-RELATED"/>
    <property type="match status" value="1"/>
</dbReference>
<feature type="transmembrane region" description="Helical" evidence="8">
    <location>
        <begin position="496"/>
        <end position="516"/>
    </location>
</feature>
<dbReference type="Gene3D" id="1.20.1640.10">
    <property type="entry name" value="Multidrug efflux transporter AcrB transmembrane domain"/>
    <property type="match status" value="2"/>
</dbReference>
<evidence type="ECO:0000256" key="7">
    <source>
        <dbReference type="SAM" id="MobiDB-lite"/>
    </source>
</evidence>
<feature type="transmembrane region" description="Helical" evidence="8">
    <location>
        <begin position="963"/>
        <end position="985"/>
    </location>
</feature>
<dbReference type="PANTHER" id="PTHR33406:SF13">
    <property type="entry name" value="MEMBRANE PROTEIN YDFJ"/>
    <property type="match status" value="1"/>
</dbReference>
<dbReference type="Proteomes" id="UP000250088">
    <property type="component" value="Chromosome"/>
</dbReference>
<dbReference type="GO" id="GO:0005886">
    <property type="term" value="C:plasma membrane"/>
    <property type="evidence" value="ECO:0007669"/>
    <property type="project" value="UniProtKB-SubCell"/>
</dbReference>
<feature type="transmembrane region" description="Helical" evidence="8">
    <location>
        <begin position="596"/>
        <end position="619"/>
    </location>
</feature>
<keyword evidence="4 8" id="KW-1133">Transmembrane helix</keyword>
<feature type="compositionally biased region" description="Acidic residues" evidence="7">
    <location>
        <begin position="386"/>
        <end position="404"/>
    </location>
</feature>
<feature type="transmembrane region" description="Helical" evidence="8">
    <location>
        <begin position="695"/>
        <end position="714"/>
    </location>
</feature>
<feature type="coiled-coil region" evidence="6">
    <location>
        <begin position="260"/>
        <end position="287"/>
    </location>
</feature>
<dbReference type="KEGG" id="naj:B1756_11960"/>